<evidence type="ECO:0000256" key="1">
    <source>
        <dbReference type="ARBA" id="ARBA00008558"/>
    </source>
</evidence>
<sequence length="392" mass="43573">MKDIVISTLKQEARAWLVGTAMPLWSCTGRTASGLFAERLTRDGTADPAYFRTFVQARHVYSTIVAGELGWTGPWRSLVAETMHTLTTRARRTDGFFVHQLDRNATVSDGRADLYDQAFILFAFGVAGAALGDEALFDEAEALMDTIERNWSHPLLGFREGEVVDPSVRRQNPHMHLLEAFSALYKASGRRRFGDAAQDMMELCGLRFMHLPTGALLEYFQADWTPVAGKGGCIVEPGHCFEWAWLCEGLAAHWDGAITLSDALTSFGRCHGIDPKRGVVVNEVLTDGRIVNGRARLWPQTERLKIAAARFRRTGSGQDLVEMTQAWRGICLYFLPGQPALWHDKMKEDGRFVEEMVPGSSLYHIVGAIREICSLQQHAIPDGNDIDLSTAS</sequence>
<accession>A0ABQ6VV26</accession>
<comment type="similarity">
    <text evidence="1">Belongs to the N-acylglucosamine 2-epimerase family.</text>
</comment>
<gene>
    <name evidence="3" type="ORF">D3W54_07205</name>
</gene>
<dbReference type="InterPro" id="IPR012341">
    <property type="entry name" value="6hp_glycosidase-like_sf"/>
</dbReference>
<comment type="caution">
    <text evidence="3">The sequence shown here is derived from an EMBL/GenBank/DDBJ whole genome shotgun (WGS) entry which is preliminary data.</text>
</comment>
<name>A0ABQ6VV26_9PROT</name>
<dbReference type="RefSeq" id="WP_153469578.1">
    <property type="nucleotide sequence ID" value="NZ_QYAZ01000001.1"/>
</dbReference>
<dbReference type="Proteomes" id="UP000427842">
    <property type="component" value="Unassembled WGS sequence"/>
</dbReference>
<dbReference type="InterPro" id="IPR010819">
    <property type="entry name" value="AGE/CE"/>
</dbReference>
<reference evidence="3 4" key="1">
    <citation type="submission" date="2018-09" db="EMBL/GenBank/DDBJ databases">
        <title>Genome sequence and characterization of the bcs clusters for the production of nanocellulose from the low pH resistant strain Komagataeibacter medellinensis ID13488.</title>
        <authorList>
            <person name="Hernandez-Arriaga A.M."/>
            <person name="Del Cerro C."/>
            <person name="Urbina L."/>
            <person name="Eceiza A."/>
            <person name="Retegi A."/>
            <person name="Prieto M.A."/>
        </authorList>
    </citation>
    <scope>NUCLEOTIDE SEQUENCE [LARGE SCALE GENOMIC DNA]</scope>
    <source>
        <strain evidence="3 4">ID13488</strain>
    </source>
</reference>
<dbReference type="Pfam" id="PF07221">
    <property type="entry name" value="GlcNAc_2-epim"/>
    <property type="match status" value="1"/>
</dbReference>
<evidence type="ECO:0000313" key="3">
    <source>
        <dbReference type="EMBL" id="KAB8124023.1"/>
    </source>
</evidence>
<dbReference type="PANTHER" id="PTHR15108">
    <property type="entry name" value="N-ACYLGLUCOSAMINE-2-EPIMERASE"/>
    <property type="match status" value="1"/>
</dbReference>
<proteinExistence type="inferred from homology"/>
<organism evidence="3 4">
    <name type="scientific">Komagataeibacter medellinensis</name>
    <dbReference type="NCBI Taxonomy" id="1177712"/>
    <lineage>
        <taxon>Bacteria</taxon>
        <taxon>Pseudomonadati</taxon>
        <taxon>Pseudomonadota</taxon>
        <taxon>Alphaproteobacteria</taxon>
        <taxon>Acetobacterales</taxon>
        <taxon>Acetobacteraceae</taxon>
        <taxon>Komagataeibacter</taxon>
    </lineage>
</organism>
<dbReference type="Gene3D" id="1.50.10.10">
    <property type="match status" value="1"/>
</dbReference>
<evidence type="ECO:0000256" key="2">
    <source>
        <dbReference type="ARBA" id="ARBA00023235"/>
    </source>
</evidence>
<dbReference type="SUPFAM" id="SSF48208">
    <property type="entry name" value="Six-hairpin glycosidases"/>
    <property type="match status" value="1"/>
</dbReference>
<dbReference type="EMBL" id="QYAZ01000001">
    <property type="protein sequence ID" value="KAB8124023.1"/>
    <property type="molecule type" value="Genomic_DNA"/>
</dbReference>
<dbReference type="GO" id="GO:0016853">
    <property type="term" value="F:isomerase activity"/>
    <property type="evidence" value="ECO:0007669"/>
    <property type="project" value="UniProtKB-KW"/>
</dbReference>
<protein>
    <submittedName>
        <fullName evidence="3">Mannose-6-phosphate isomerase</fullName>
    </submittedName>
</protein>
<keyword evidence="2 3" id="KW-0413">Isomerase</keyword>
<evidence type="ECO:0000313" key="4">
    <source>
        <dbReference type="Proteomes" id="UP000427842"/>
    </source>
</evidence>
<dbReference type="InterPro" id="IPR008928">
    <property type="entry name" value="6-hairpin_glycosidase_sf"/>
</dbReference>
<keyword evidence="4" id="KW-1185">Reference proteome</keyword>